<dbReference type="RefSeq" id="WP_391937257.1">
    <property type="nucleotide sequence ID" value="NZ_JBIBSM010000021.1"/>
</dbReference>
<organism evidence="2 3">
    <name type="scientific">Streptomyces lateritius</name>
    <dbReference type="NCBI Taxonomy" id="67313"/>
    <lineage>
        <taxon>Bacteria</taxon>
        <taxon>Bacillati</taxon>
        <taxon>Actinomycetota</taxon>
        <taxon>Actinomycetes</taxon>
        <taxon>Kitasatosporales</taxon>
        <taxon>Streptomycetaceae</taxon>
        <taxon>Streptomyces</taxon>
    </lineage>
</organism>
<dbReference type="Proteomes" id="UP001603013">
    <property type="component" value="Unassembled WGS sequence"/>
</dbReference>
<dbReference type="InterPro" id="IPR001509">
    <property type="entry name" value="Epimerase_deHydtase"/>
</dbReference>
<evidence type="ECO:0000259" key="1">
    <source>
        <dbReference type="Pfam" id="PF01370"/>
    </source>
</evidence>
<reference evidence="2 3" key="1">
    <citation type="submission" date="2024-10" db="EMBL/GenBank/DDBJ databases">
        <title>The Natural Products Discovery Center: Release of the First 8490 Sequenced Strains for Exploring Actinobacteria Biosynthetic Diversity.</title>
        <authorList>
            <person name="Kalkreuter E."/>
            <person name="Kautsar S.A."/>
            <person name="Yang D."/>
            <person name="Bader C.D."/>
            <person name="Teijaro C.N."/>
            <person name="Fluegel L."/>
            <person name="Davis C.M."/>
            <person name="Simpson J.R."/>
            <person name="Lauterbach L."/>
            <person name="Steele A.D."/>
            <person name="Gui C."/>
            <person name="Meng S."/>
            <person name="Li G."/>
            <person name="Viehrig K."/>
            <person name="Ye F."/>
            <person name="Su P."/>
            <person name="Kiefer A.F."/>
            <person name="Nichols A."/>
            <person name="Cepeda A.J."/>
            <person name="Yan W."/>
            <person name="Fan B."/>
            <person name="Jiang Y."/>
            <person name="Adhikari A."/>
            <person name="Zheng C.-J."/>
            <person name="Schuster L."/>
            <person name="Cowan T.M."/>
            <person name="Smanski M.J."/>
            <person name="Chevrette M.G."/>
            <person name="De Carvalho L.P.S."/>
            <person name="Shen B."/>
        </authorList>
    </citation>
    <scope>NUCLEOTIDE SEQUENCE [LARGE SCALE GENOMIC DNA]</scope>
    <source>
        <strain evidence="2 3">NPDC015755</strain>
    </source>
</reference>
<protein>
    <submittedName>
        <fullName evidence="2">NAD-dependent epimerase/dehydratase family protein</fullName>
    </submittedName>
</protein>
<feature type="domain" description="NAD-dependent epimerase/dehydratase" evidence="1">
    <location>
        <begin position="5"/>
        <end position="173"/>
    </location>
</feature>
<dbReference type="EMBL" id="JBIBSM010000021">
    <property type="protein sequence ID" value="MFF8280420.1"/>
    <property type="molecule type" value="Genomic_DNA"/>
</dbReference>
<dbReference type="InterPro" id="IPR036291">
    <property type="entry name" value="NAD(P)-bd_dom_sf"/>
</dbReference>
<accession>A0ABW6YLL6</accession>
<dbReference type="SUPFAM" id="SSF51735">
    <property type="entry name" value="NAD(P)-binding Rossmann-fold domains"/>
    <property type="match status" value="1"/>
</dbReference>
<keyword evidence="3" id="KW-1185">Reference proteome</keyword>
<proteinExistence type="predicted"/>
<sequence length="310" mass="32614">MFATIITGASGFIGSHVVREAARQGTDLTLMSHRRPLAPHGPAAARVVRADLTRPETLRGACEGMDVLLHCASQIGGSADANEAVNARGTAALVAEAQRAGVSRIVYLSTASVYGRGVFQGARPEQLTRRPGSPTSRTRAAAEDAVLAAGGIVLRPHLVYGEGDTWVVPGLVRLLRALQGGAEGWSSRMSAIAAPELAQLLLGVGFAPAGSLTASVYHAAHPRPVSAAMLLRAVAACAALPRAGGELTVAQARERLAGEGWARHGIDMLATDHWYDSAPLWADLKRVPGPAFEEDFPRMRGWYRELVQAA</sequence>
<comment type="caution">
    <text evidence="2">The sequence shown here is derived from an EMBL/GenBank/DDBJ whole genome shotgun (WGS) entry which is preliminary data.</text>
</comment>
<dbReference type="Pfam" id="PF01370">
    <property type="entry name" value="Epimerase"/>
    <property type="match status" value="1"/>
</dbReference>
<evidence type="ECO:0000313" key="2">
    <source>
        <dbReference type="EMBL" id="MFF8280420.1"/>
    </source>
</evidence>
<dbReference type="Gene3D" id="3.40.50.720">
    <property type="entry name" value="NAD(P)-binding Rossmann-like Domain"/>
    <property type="match status" value="1"/>
</dbReference>
<dbReference type="PANTHER" id="PTHR48079:SF6">
    <property type="entry name" value="NAD(P)-BINDING DOMAIN-CONTAINING PROTEIN-RELATED"/>
    <property type="match status" value="1"/>
</dbReference>
<gene>
    <name evidence="2" type="ORF">ACF05T_30750</name>
</gene>
<name>A0ABW6YLL6_9ACTN</name>
<evidence type="ECO:0000313" key="3">
    <source>
        <dbReference type="Proteomes" id="UP001603013"/>
    </source>
</evidence>
<dbReference type="InterPro" id="IPR051783">
    <property type="entry name" value="NAD(P)-dependent_oxidoreduct"/>
</dbReference>
<dbReference type="PANTHER" id="PTHR48079">
    <property type="entry name" value="PROTEIN YEEZ"/>
    <property type="match status" value="1"/>
</dbReference>